<proteinExistence type="predicted"/>
<dbReference type="InterPro" id="IPR036188">
    <property type="entry name" value="FAD/NAD-bd_sf"/>
</dbReference>
<sequence length="525" mass="58492">MVAQTLERPSLSQNSQAEKVYDVVIIGTGFAGLCMGIRLKQAGIESFVILEKGNGIGGTWRDNNYPGAACDVQSHLYSFSFAPKSDWSRLFGPQEEILNYMNQCTDRFGIRSYIRTNSEVSGAFFDEKTGLWEINTTGGKSYKTKSVVSGTGGLSRPVLPNIKGIDTFKGAKFHSAKWDHNYNLQGKKVAVIGTGASAIQIVPTIAPIVGTLKLFQRTPAWIIPKPDSNISGSVKGVFKFIPPLRWLFRKAIYWLNEIGVIAFAINPKLMKIFEKFAKSFINKSIHSEELRRKLTPNYTIGCKRILLSNDYYPALNRENVELVTEGIEEITASGVKTKDGVEHKVDAIVFATGFQAAEAVSPFEIRGRNGKLLADVWEDGAEAYLGTTISGFPNMFMIVGPNTGLGHSSMILMIESQVQYALQGIRYLLNKNIKFIDVRKDVQDRYNEEIQRRLSKSVWLTGGCVSWYNTSSGRNTTLWPGFTFEFKARTFFLRPNDYEFVRVDGKAKKPGIGSRFSMALDATFG</sequence>
<dbReference type="SUPFAM" id="SSF51905">
    <property type="entry name" value="FAD/NAD(P)-binding domain"/>
    <property type="match status" value="1"/>
</dbReference>
<gene>
    <name evidence="1" type="ORF">CH357_17660</name>
</gene>
<dbReference type="OrthoDB" id="9778740at2"/>
<dbReference type="EMBL" id="NPDN01000010">
    <property type="protein sequence ID" value="PJZ24170.1"/>
    <property type="molecule type" value="Genomic_DNA"/>
</dbReference>
<dbReference type="Gene3D" id="3.50.50.60">
    <property type="entry name" value="FAD/NAD(P)-binding domain"/>
    <property type="match status" value="2"/>
</dbReference>
<dbReference type="RefSeq" id="WP_100708087.1">
    <property type="nucleotide sequence ID" value="NZ_NPDL01000001.1"/>
</dbReference>
<dbReference type="GO" id="GO:0004497">
    <property type="term" value="F:monooxygenase activity"/>
    <property type="evidence" value="ECO:0007669"/>
    <property type="project" value="UniProtKB-KW"/>
</dbReference>
<dbReference type="AlphaFoldDB" id="A0A2M9X8Z2"/>
<dbReference type="Pfam" id="PF13738">
    <property type="entry name" value="Pyr_redox_3"/>
    <property type="match status" value="1"/>
</dbReference>
<comment type="caution">
    <text evidence="1">The sequence shown here is derived from an EMBL/GenBank/DDBJ whole genome shotgun (WGS) entry which is preliminary data.</text>
</comment>
<organism evidence="1 2">
    <name type="scientific">Leptospira hartskeerlii</name>
    <dbReference type="NCBI Taxonomy" id="2023177"/>
    <lineage>
        <taxon>Bacteria</taxon>
        <taxon>Pseudomonadati</taxon>
        <taxon>Spirochaetota</taxon>
        <taxon>Spirochaetia</taxon>
        <taxon>Leptospirales</taxon>
        <taxon>Leptospiraceae</taxon>
        <taxon>Leptospira</taxon>
    </lineage>
</organism>
<dbReference type="PRINTS" id="PR00469">
    <property type="entry name" value="PNDRDTASEII"/>
</dbReference>
<name>A0A2M9X8Z2_9LEPT</name>
<keyword evidence="1" id="KW-0560">Oxidoreductase</keyword>
<accession>A0A2M9X8Z2</accession>
<keyword evidence="1" id="KW-0503">Monooxygenase</keyword>
<evidence type="ECO:0000313" key="1">
    <source>
        <dbReference type="EMBL" id="PJZ24170.1"/>
    </source>
</evidence>
<protein>
    <submittedName>
        <fullName evidence="1">4-hydroxyacetophenone monooxygenase</fullName>
    </submittedName>
</protein>
<dbReference type="Proteomes" id="UP000232196">
    <property type="component" value="Unassembled WGS sequence"/>
</dbReference>
<dbReference type="PANTHER" id="PTHR42877">
    <property type="entry name" value="L-ORNITHINE N(5)-MONOOXYGENASE-RELATED"/>
    <property type="match status" value="1"/>
</dbReference>
<evidence type="ECO:0000313" key="2">
    <source>
        <dbReference type="Proteomes" id="UP000232196"/>
    </source>
</evidence>
<dbReference type="InterPro" id="IPR051209">
    <property type="entry name" value="FAD-bind_Monooxygenase_sf"/>
</dbReference>
<keyword evidence="2" id="KW-1185">Reference proteome</keyword>
<reference evidence="1 2" key="1">
    <citation type="submission" date="2017-07" db="EMBL/GenBank/DDBJ databases">
        <title>Leptospira spp. isolated from tropical soils.</title>
        <authorList>
            <person name="Thibeaux R."/>
            <person name="Iraola G."/>
            <person name="Ferres I."/>
            <person name="Bierque E."/>
            <person name="Girault D."/>
            <person name="Soupe-Gilbert M.-E."/>
            <person name="Picardeau M."/>
            <person name="Goarant C."/>
        </authorList>
    </citation>
    <scope>NUCLEOTIDE SEQUENCE [LARGE SCALE GENOMIC DNA]</scope>
    <source>
        <strain evidence="1 2">MCA1-C-A1</strain>
    </source>
</reference>
<dbReference type="PANTHER" id="PTHR42877:SF4">
    <property type="entry name" value="FAD_NAD(P)-BINDING DOMAIN-CONTAINING PROTEIN-RELATED"/>
    <property type="match status" value="1"/>
</dbReference>